<sequence length="323" mass="33557">MTSVAVTAGARIHVGFQNLSLARPRLYGGIGIGLAEPRATVRAEPAEGVEADDLLVPYARRAVGLLRVPGAAVSLEAGLARHAGLGSGTRLALATYAAIAHAHGIEPRPREHAPSLGRGGRSGVGVATFEDGGFVVDAGHPTERFTSEPPEDGDWTVPRVVARHDLPESWRVLLVIPDSEPGRSGESEDASMRRVVERADPTVADEIAGIVTRRLLPAAAEGRLEPFGDAVSTIGRKNGAWYADAQGGVYRPPAGELIDALADCPALVGVGQSSWGPAVYGFADREEVGRAREAAREALGERGLSGRVLVSAVADGGARLESG</sequence>
<dbReference type="InterPro" id="IPR020568">
    <property type="entry name" value="Ribosomal_Su5_D2-typ_SF"/>
</dbReference>
<dbReference type="GO" id="GO:0005524">
    <property type="term" value="F:ATP binding"/>
    <property type="evidence" value="ECO:0007669"/>
    <property type="project" value="UniProtKB-UniRule"/>
</dbReference>
<organism evidence="4 5">
    <name type="scientific">Saliphagus infecundisoli</name>
    <dbReference type="NCBI Taxonomy" id="1849069"/>
    <lineage>
        <taxon>Archaea</taxon>
        <taxon>Methanobacteriati</taxon>
        <taxon>Methanobacteriota</taxon>
        <taxon>Stenosarchaea group</taxon>
        <taxon>Halobacteria</taxon>
        <taxon>Halobacteriales</taxon>
        <taxon>Natrialbaceae</taxon>
        <taxon>Saliphagus</taxon>
    </lineage>
</organism>
<dbReference type="RefSeq" id="WP_224827169.1">
    <property type="nucleotide sequence ID" value="NZ_JAIVEF010000001.1"/>
</dbReference>
<comment type="function">
    <text evidence="2">Catalyzes the condensation of 4-aminobenzoate (pABA) with 5-phospho-alpha-D-ribose 1-diphosphate (PRPP) to produce beta-ribofuranosylaminobenzene 5'-phosphate (beta-RFA-P).</text>
</comment>
<keyword evidence="5" id="KW-1185">Reference proteome</keyword>
<accession>A0ABD5QFD4</accession>
<keyword evidence="1 2" id="KW-0808">Transferase</keyword>
<dbReference type="PANTHER" id="PTHR20861:SF6">
    <property type="entry name" value="BETA-RIBOFURANOSYLPHENOL 5'-PHOSPHATE SYNTHASE"/>
    <property type="match status" value="1"/>
</dbReference>
<evidence type="ECO:0000259" key="3">
    <source>
        <dbReference type="Pfam" id="PF08544"/>
    </source>
</evidence>
<dbReference type="Pfam" id="PF08544">
    <property type="entry name" value="GHMP_kinases_C"/>
    <property type="match status" value="1"/>
</dbReference>
<proteinExistence type="inferred from homology"/>
<dbReference type="SUPFAM" id="SSF54211">
    <property type="entry name" value="Ribosomal protein S5 domain 2-like"/>
    <property type="match status" value="1"/>
</dbReference>
<protein>
    <recommendedName>
        <fullName evidence="2">Beta-ribofuranosylaminobenzene 5'-phosphate synthase</fullName>
        <shortName evidence="2">Beta-RFA-P synthase</shortName>
        <ecNumber evidence="2">2.4.2.54</ecNumber>
    </recommendedName>
</protein>
<comment type="subunit">
    <text evidence="2">Homodimer.</text>
</comment>
<dbReference type="Proteomes" id="UP001595925">
    <property type="component" value="Unassembled WGS sequence"/>
</dbReference>
<dbReference type="EC" id="2.4.2.54" evidence="2"/>
<dbReference type="GO" id="GO:0043793">
    <property type="term" value="F:beta-ribofuranosylaminobenzene 5'-phosphate synthase activity"/>
    <property type="evidence" value="ECO:0007669"/>
    <property type="project" value="UniProtKB-EC"/>
</dbReference>
<evidence type="ECO:0000313" key="4">
    <source>
        <dbReference type="EMBL" id="MFC4988338.1"/>
    </source>
</evidence>
<dbReference type="AlphaFoldDB" id="A0ABD5QFD4"/>
<dbReference type="EMBL" id="JBHSJG010000036">
    <property type="protein sequence ID" value="MFC4988338.1"/>
    <property type="molecule type" value="Genomic_DNA"/>
</dbReference>
<dbReference type="InterPro" id="IPR013750">
    <property type="entry name" value="GHMP_kinase_C_dom"/>
</dbReference>
<reference evidence="4 5" key="1">
    <citation type="journal article" date="2019" name="Int. J. Syst. Evol. Microbiol.">
        <title>The Global Catalogue of Microorganisms (GCM) 10K type strain sequencing project: providing services to taxonomists for standard genome sequencing and annotation.</title>
        <authorList>
            <consortium name="The Broad Institute Genomics Platform"/>
            <consortium name="The Broad Institute Genome Sequencing Center for Infectious Disease"/>
            <person name="Wu L."/>
            <person name="Ma J."/>
        </authorList>
    </citation>
    <scope>NUCLEOTIDE SEQUENCE [LARGE SCALE GENOMIC DNA]</scope>
    <source>
        <strain evidence="4 5">CGMCC 1.15824</strain>
    </source>
</reference>
<comment type="pathway">
    <text evidence="2">Cofactor biosynthesis; 5,6,7,8-tetrahydromethanopterin biosynthesis.</text>
</comment>
<dbReference type="InterPro" id="IPR004422">
    <property type="entry name" value="RFAP_synthase"/>
</dbReference>
<dbReference type="NCBIfam" id="TIGR00144">
    <property type="entry name" value="beta_RFAP_syn"/>
    <property type="match status" value="1"/>
</dbReference>
<comment type="catalytic activity">
    <reaction evidence="2">
        <text>5-phospho-alpha-D-ribose 1-diphosphate + 4-hydroxybenzoate + H(+) = 4-(beta-D-ribofuranosyl)phenol 5'-phosphate + CO2 + diphosphate</text>
        <dbReference type="Rhea" id="RHEA:48556"/>
        <dbReference type="ChEBI" id="CHEBI:15378"/>
        <dbReference type="ChEBI" id="CHEBI:16526"/>
        <dbReference type="ChEBI" id="CHEBI:17879"/>
        <dbReference type="ChEBI" id="CHEBI:33019"/>
        <dbReference type="ChEBI" id="CHEBI:58017"/>
        <dbReference type="ChEBI" id="CHEBI:82767"/>
        <dbReference type="EC" id="2.4.2.54"/>
    </reaction>
</comment>
<evidence type="ECO:0000256" key="1">
    <source>
        <dbReference type="ARBA" id="ARBA00022679"/>
    </source>
</evidence>
<dbReference type="PIRSF" id="PIRSF004884">
    <property type="entry name" value="Sugar_kin_arch"/>
    <property type="match status" value="1"/>
</dbReference>
<comment type="caution">
    <text evidence="4">The sequence shown here is derived from an EMBL/GenBank/DDBJ whole genome shotgun (WGS) entry which is preliminary data.</text>
</comment>
<evidence type="ECO:0000313" key="5">
    <source>
        <dbReference type="Proteomes" id="UP001595925"/>
    </source>
</evidence>
<feature type="domain" description="GHMP kinase C-terminal" evidence="3">
    <location>
        <begin position="216"/>
        <end position="298"/>
    </location>
</feature>
<comment type="similarity">
    <text evidence="2">Belongs to the beta-RFA-P synthase family.</text>
</comment>
<evidence type="ECO:0000256" key="2">
    <source>
        <dbReference type="PIRNR" id="PIRNR004884"/>
    </source>
</evidence>
<keyword evidence="2" id="KW-0328">Glycosyltransferase</keyword>
<gene>
    <name evidence="4" type="ORF">ACFPFO_11340</name>
</gene>
<dbReference type="PANTHER" id="PTHR20861">
    <property type="entry name" value="HOMOSERINE/4-DIPHOSPHOCYTIDYL-2-C-METHYL-D-ERYTHRITOL KINASE"/>
    <property type="match status" value="1"/>
</dbReference>
<name>A0ABD5QFD4_9EURY</name>